<dbReference type="InterPro" id="IPR005744">
    <property type="entry name" value="Hy-lIII"/>
</dbReference>
<evidence type="ECO:0000313" key="9">
    <source>
        <dbReference type="EMBL" id="MBB6543413.1"/>
    </source>
</evidence>
<comment type="similarity">
    <text evidence="2">Belongs to the UPF0073 (Hly-III) family.</text>
</comment>
<dbReference type="PANTHER" id="PTHR20855">
    <property type="entry name" value="ADIPOR/PROGESTIN RECEPTOR-RELATED"/>
    <property type="match status" value="1"/>
</dbReference>
<keyword evidence="5 8" id="KW-1133">Transmembrane helix</keyword>
<protein>
    <submittedName>
        <fullName evidence="9">Hemolysin III</fullName>
    </submittedName>
</protein>
<evidence type="ECO:0000256" key="6">
    <source>
        <dbReference type="ARBA" id="ARBA00023136"/>
    </source>
</evidence>
<dbReference type="EMBL" id="JACHHU010000013">
    <property type="protein sequence ID" value="MBB6543413.1"/>
    <property type="molecule type" value="Genomic_DNA"/>
</dbReference>
<evidence type="ECO:0000256" key="5">
    <source>
        <dbReference type="ARBA" id="ARBA00022989"/>
    </source>
</evidence>
<feature type="transmembrane region" description="Helical" evidence="8">
    <location>
        <begin position="135"/>
        <end position="152"/>
    </location>
</feature>
<comment type="subcellular location">
    <subcellularLocation>
        <location evidence="1">Cell membrane</location>
        <topology evidence="1">Multi-pass membrane protein</topology>
    </subcellularLocation>
</comment>
<feature type="transmembrane region" description="Helical" evidence="8">
    <location>
        <begin position="191"/>
        <end position="211"/>
    </location>
</feature>
<evidence type="ECO:0000256" key="2">
    <source>
        <dbReference type="ARBA" id="ARBA00008488"/>
    </source>
</evidence>
<evidence type="ECO:0000256" key="1">
    <source>
        <dbReference type="ARBA" id="ARBA00004651"/>
    </source>
</evidence>
<name>A0A7X0NHD6_9GAMM</name>
<accession>A0A7X0NHD6</accession>
<feature type="transmembrane region" description="Helical" evidence="8">
    <location>
        <begin position="164"/>
        <end position="182"/>
    </location>
</feature>
<dbReference type="NCBIfam" id="TIGR01065">
    <property type="entry name" value="hlyIII"/>
    <property type="match status" value="1"/>
</dbReference>
<evidence type="ECO:0000256" key="7">
    <source>
        <dbReference type="PIRSR" id="PIRSR604254-1"/>
    </source>
</evidence>
<evidence type="ECO:0000313" key="10">
    <source>
        <dbReference type="Proteomes" id="UP000537141"/>
    </source>
</evidence>
<keyword evidence="4 8" id="KW-0812">Transmembrane</keyword>
<dbReference type="GO" id="GO:0140911">
    <property type="term" value="F:pore-forming activity"/>
    <property type="evidence" value="ECO:0007669"/>
    <property type="project" value="InterPro"/>
</dbReference>
<dbReference type="RefSeq" id="WP_184424196.1">
    <property type="nucleotide sequence ID" value="NZ_AP027362.1"/>
</dbReference>
<feature type="binding site" evidence="7">
    <location>
        <position position="194"/>
    </location>
    <ligand>
        <name>Zn(2+)</name>
        <dbReference type="ChEBI" id="CHEBI:29105"/>
    </ligand>
</feature>
<feature type="transmembrane region" description="Helical" evidence="8">
    <location>
        <begin position="48"/>
        <end position="69"/>
    </location>
</feature>
<feature type="transmembrane region" description="Helical" evidence="8">
    <location>
        <begin position="107"/>
        <end position="128"/>
    </location>
</feature>
<gene>
    <name evidence="9" type="ORF">HNQ55_001928</name>
</gene>
<dbReference type="Proteomes" id="UP000537141">
    <property type="component" value="Unassembled WGS sequence"/>
</dbReference>
<proteinExistence type="inferred from homology"/>
<keyword evidence="6 8" id="KW-0472">Membrane</keyword>
<dbReference type="PANTHER" id="PTHR20855:SF3">
    <property type="entry name" value="LD03007P"/>
    <property type="match status" value="1"/>
</dbReference>
<keyword evidence="10" id="KW-1185">Reference proteome</keyword>
<dbReference type="InterPro" id="IPR004254">
    <property type="entry name" value="AdipoR/HlyIII-related"/>
</dbReference>
<organism evidence="9 10">
    <name type="scientific">Thalassotalea piscium</name>
    <dbReference type="NCBI Taxonomy" id="1230533"/>
    <lineage>
        <taxon>Bacteria</taxon>
        <taxon>Pseudomonadati</taxon>
        <taxon>Pseudomonadota</taxon>
        <taxon>Gammaproteobacteria</taxon>
        <taxon>Alteromonadales</taxon>
        <taxon>Colwelliaceae</taxon>
        <taxon>Thalassotalea</taxon>
    </lineage>
</organism>
<evidence type="ECO:0000256" key="3">
    <source>
        <dbReference type="ARBA" id="ARBA00022475"/>
    </source>
</evidence>
<dbReference type="GO" id="GO:0046872">
    <property type="term" value="F:metal ion binding"/>
    <property type="evidence" value="ECO:0007669"/>
    <property type="project" value="UniProtKB-KW"/>
</dbReference>
<feature type="binding site" evidence="7">
    <location>
        <position position="190"/>
    </location>
    <ligand>
        <name>Zn(2+)</name>
        <dbReference type="ChEBI" id="CHEBI:29105"/>
    </ligand>
</feature>
<keyword evidence="7" id="KW-0479">Metal-binding</keyword>
<comment type="caution">
    <text evidence="9">The sequence shown here is derived from an EMBL/GenBank/DDBJ whole genome shotgun (WGS) entry which is preliminary data.</text>
</comment>
<reference evidence="9 10" key="1">
    <citation type="submission" date="2020-08" db="EMBL/GenBank/DDBJ databases">
        <title>Genomic Encyclopedia of Type Strains, Phase IV (KMG-IV): sequencing the most valuable type-strain genomes for metagenomic binning, comparative biology and taxonomic classification.</title>
        <authorList>
            <person name="Goeker M."/>
        </authorList>
    </citation>
    <scope>NUCLEOTIDE SEQUENCE [LARGE SCALE GENOMIC DNA]</scope>
    <source>
        <strain evidence="9 10">DSM 26287</strain>
    </source>
</reference>
<dbReference type="GO" id="GO:0005886">
    <property type="term" value="C:plasma membrane"/>
    <property type="evidence" value="ECO:0007669"/>
    <property type="project" value="UniProtKB-SubCell"/>
</dbReference>
<feature type="transmembrane region" description="Helical" evidence="8">
    <location>
        <begin position="21"/>
        <end position="42"/>
    </location>
</feature>
<dbReference type="Pfam" id="PF03006">
    <property type="entry name" value="HlyIII"/>
    <property type="match status" value="1"/>
</dbReference>
<feature type="binding site" evidence="7">
    <location>
        <position position="68"/>
    </location>
    <ligand>
        <name>Zn(2+)</name>
        <dbReference type="ChEBI" id="CHEBI:29105"/>
    </ligand>
</feature>
<feature type="transmembrane region" description="Helical" evidence="8">
    <location>
        <begin position="81"/>
        <end position="101"/>
    </location>
</feature>
<sequence length="212" mass="23101">MTSQLSQYSPAEELANAISHGLGALLSVIALILLVSIAAASGDWIKTASFAVYGSSLILLFLASTLYHGLNNLNAKRIFKLVDHCAIYVLIAGTYTPLTLITLKGNLGLSMFILVWGIALAGIFFKLIYGTKYRLLSVATYLGMGFISLAVIKDLYQSLAIEGLVLLGSGGLVYTLGVYFYLNKNIPYNHAIWHLFVLGGAACHFFMIWFYV</sequence>
<keyword evidence="3" id="KW-1003">Cell membrane</keyword>
<evidence type="ECO:0000256" key="4">
    <source>
        <dbReference type="ARBA" id="ARBA00022692"/>
    </source>
</evidence>
<keyword evidence="7" id="KW-0862">Zinc</keyword>
<evidence type="ECO:0000256" key="8">
    <source>
        <dbReference type="SAM" id="Phobius"/>
    </source>
</evidence>
<dbReference type="AlphaFoldDB" id="A0A7X0NHD6"/>